<protein>
    <submittedName>
        <fullName evidence="3">SDR family NAD(P)-dependent oxidoreductase</fullName>
        <ecNumber evidence="3">1.1.1.-</ecNumber>
    </submittedName>
</protein>
<dbReference type="RefSeq" id="WP_379911704.1">
    <property type="nucleotide sequence ID" value="NZ_JBHSWE010000001.1"/>
</dbReference>
<dbReference type="InterPro" id="IPR036291">
    <property type="entry name" value="NAD(P)-bd_dom_sf"/>
</dbReference>
<dbReference type="PANTHER" id="PTHR42760">
    <property type="entry name" value="SHORT-CHAIN DEHYDROGENASES/REDUCTASES FAMILY MEMBER"/>
    <property type="match status" value="1"/>
</dbReference>
<name>A0ABW2A7E2_9GAMM</name>
<dbReference type="PRINTS" id="PR00081">
    <property type="entry name" value="GDHRDH"/>
</dbReference>
<evidence type="ECO:0000313" key="3">
    <source>
        <dbReference type="EMBL" id="MFC6673339.1"/>
    </source>
</evidence>
<accession>A0ABW2A7E2</accession>
<evidence type="ECO:0000256" key="1">
    <source>
        <dbReference type="ARBA" id="ARBA00006484"/>
    </source>
</evidence>
<dbReference type="InterPro" id="IPR057326">
    <property type="entry name" value="KR_dom"/>
</dbReference>
<dbReference type="PANTHER" id="PTHR42760:SF123">
    <property type="entry name" value="OXIDOREDUCTASE"/>
    <property type="match status" value="1"/>
</dbReference>
<dbReference type="SUPFAM" id="SSF51735">
    <property type="entry name" value="NAD(P)-binding Rossmann-fold domains"/>
    <property type="match status" value="1"/>
</dbReference>
<dbReference type="SMART" id="SM00822">
    <property type="entry name" value="PKS_KR"/>
    <property type="match status" value="1"/>
</dbReference>
<dbReference type="PRINTS" id="PR00080">
    <property type="entry name" value="SDRFAMILY"/>
</dbReference>
<dbReference type="NCBIfam" id="NF005559">
    <property type="entry name" value="PRK07231.1"/>
    <property type="match status" value="1"/>
</dbReference>
<gene>
    <name evidence="3" type="ORF">ACFQDL_27060</name>
</gene>
<evidence type="ECO:0000313" key="4">
    <source>
        <dbReference type="Proteomes" id="UP001596422"/>
    </source>
</evidence>
<evidence type="ECO:0000259" key="2">
    <source>
        <dbReference type="SMART" id="SM00822"/>
    </source>
</evidence>
<keyword evidence="3" id="KW-0560">Oxidoreductase</keyword>
<sequence>MNHENFTADWLELRGRVAVVTGAASGIGAAIASALVDAGARVALLDRDRDGVEALRRELAGRGEVIGLACDIGDEAQVRAAAHRVAEALGPCQALVNCAGVLRPAGIRDIDINDWEMVLRVNLTGAMLCSRTFVEPMLAAGAGSLVHVASVSAHHPQTFSGAYSPSKAGVSLLSKQIAAELGATGIRSNVVCPGMIRTALSESFYADPQIKVAREALTASKRIGRPQDIADAVLYLLSPRAAYINGAELVVDGGLECMLMDAIPRPGYSNLRETD</sequence>
<dbReference type="Proteomes" id="UP001596422">
    <property type="component" value="Unassembled WGS sequence"/>
</dbReference>
<feature type="domain" description="Ketoreductase" evidence="2">
    <location>
        <begin position="16"/>
        <end position="199"/>
    </location>
</feature>
<proteinExistence type="inferred from homology"/>
<dbReference type="InterPro" id="IPR002347">
    <property type="entry name" value="SDR_fam"/>
</dbReference>
<dbReference type="GO" id="GO:0016491">
    <property type="term" value="F:oxidoreductase activity"/>
    <property type="evidence" value="ECO:0007669"/>
    <property type="project" value="UniProtKB-KW"/>
</dbReference>
<keyword evidence="4" id="KW-1185">Reference proteome</keyword>
<dbReference type="Gene3D" id="3.40.50.720">
    <property type="entry name" value="NAD(P)-binding Rossmann-like Domain"/>
    <property type="match status" value="1"/>
</dbReference>
<dbReference type="EC" id="1.1.1.-" evidence="3"/>
<comment type="caution">
    <text evidence="3">The sequence shown here is derived from an EMBL/GenBank/DDBJ whole genome shotgun (WGS) entry which is preliminary data.</text>
</comment>
<organism evidence="3 4">
    <name type="scientific">Marinobacterium aestuariivivens</name>
    <dbReference type="NCBI Taxonomy" id="1698799"/>
    <lineage>
        <taxon>Bacteria</taxon>
        <taxon>Pseudomonadati</taxon>
        <taxon>Pseudomonadota</taxon>
        <taxon>Gammaproteobacteria</taxon>
        <taxon>Oceanospirillales</taxon>
        <taxon>Oceanospirillaceae</taxon>
        <taxon>Marinobacterium</taxon>
    </lineage>
</organism>
<dbReference type="EMBL" id="JBHSWE010000001">
    <property type="protein sequence ID" value="MFC6673339.1"/>
    <property type="molecule type" value="Genomic_DNA"/>
</dbReference>
<comment type="similarity">
    <text evidence="1">Belongs to the short-chain dehydrogenases/reductases (SDR) family.</text>
</comment>
<reference evidence="4" key="1">
    <citation type="journal article" date="2019" name="Int. J. Syst. Evol. Microbiol.">
        <title>The Global Catalogue of Microorganisms (GCM) 10K type strain sequencing project: providing services to taxonomists for standard genome sequencing and annotation.</title>
        <authorList>
            <consortium name="The Broad Institute Genomics Platform"/>
            <consortium name="The Broad Institute Genome Sequencing Center for Infectious Disease"/>
            <person name="Wu L."/>
            <person name="Ma J."/>
        </authorList>
    </citation>
    <scope>NUCLEOTIDE SEQUENCE [LARGE SCALE GENOMIC DNA]</scope>
    <source>
        <strain evidence="4">NBRC 111756</strain>
    </source>
</reference>
<dbReference type="CDD" id="cd05233">
    <property type="entry name" value="SDR_c"/>
    <property type="match status" value="1"/>
</dbReference>
<dbReference type="Pfam" id="PF13561">
    <property type="entry name" value="adh_short_C2"/>
    <property type="match status" value="1"/>
</dbReference>